<evidence type="ECO:0000256" key="1">
    <source>
        <dbReference type="ARBA" id="ARBA00000971"/>
    </source>
</evidence>
<dbReference type="CDD" id="cd07091">
    <property type="entry name" value="ALDH_F1-2_Ald2-like"/>
    <property type="match status" value="1"/>
</dbReference>
<dbReference type="GO" id="GO:0006397">
    <property type="term" value="P:mRNA processing"/>
    <property type="evidence" value="ECO:0007669"/>
    <property type="project" value="UniProtKB-KW"/>
</dbReference>
<keyword evidence="8" id="KW-0507">mRNA processing</keyword>
<protein>
    <recommendedName>
        <fullName evidence="18">Aldehyde dehydrogenase</fullName>
        <ecNumber evidence="16">1.2.1.3</ecNumber>
        <ecNumber evidence="6">5.2.1.8</ecNumber>
    </recommendedName>
</protein>
<keyword evidence="11" id="KW-0697">Rotamase</keyword>
<evidence type="ECO:0000256" key="3">
    <source>
        <dbReference type="ARBA" id="ARBA00004496"/>
    </source>
</evidence>
<dbReference type="PROSITE" id="PS00170">
    <property type="entry name" value="CSA_PPIASE_1"/>
    <property type="match status" value="1"/>
</dbReference>
<comment type="similarity">
    <text evidence="17">Belongs to the cyclophilin-type PPIase family. CWC27 subfamily.</text>
</comment>
<dbReference type="PROSITE" id="PS00070">
    <property type="entry name" value="ALDEHYDE_DEHYDR_CYS"/>
    <property type="match status" value="1"/>
</dbReference>
<feature type="region of interest" description="Disordered" evidence="24">
    <location>
        <begin position="1594"/>
        <end position="1659"/>
    </location>
</feature>
<evidence type="ECO:0000256" key="24">
    <source>
        <dbReference type="SAM" id="MobiDB-lite"/>
    </source>
</evidence>
<evidence type="ECO:0000256" key="19">
    <source>
        <dbReference type="ARBA" id="ARBA00049194"/>
    </source>
</evidence>
<dbReference type="GO" id="GO:0008380">
    <property type="term" value="P:RNA splicing"/>
    <property type="evidence" value="ECO:0007669"/>
    <property type="project" value="UniProtKB-KW"/>
</dbReference>
<dbReference type="PROSITE" id="PS00687">
    <property type="entry name" value="ALDEHYDE_DEHYDR_GLU"/>
    <property type="match status" value="1"/>
</dbReference>
<dbReference type="PANTHER" id="PTHR11699">
    <property type="entry name" value="ALDEHYDE DEHYDROGENASE-RELATED"/>
    <property type="match status" value="1"/>
</dbReference>
<feature type="active site" evidence="21">
    <location>
        <position position="264"/>
    </location>
</feature>
<comment type="catalytic activity">
    <reaction evidence="1">
        <text>[protein]-peptidylproline (omega=180) = [protein]-peptidylproline (omega=0)</text>
        <dbReference type="Rhea" id="RHEA:16237"/>
        <dbReference type="Rhea" id="RHEA-COMP:10747"/>
        <dbReference type="Rhea" id="RHEA-COMP:10748"/>
        <dbReference type="ChEBI" id="CHEBI:83833"/>
        <dbReference type="ChEBI" id="CHEBI:83834"/>
        <dbReference type="EC" id="5.2.1.8"/>
    </reaction>
</comment>
<sequence length="1791" mass="196028">MALTVELKTPATGTYQQPIGLFINNEWVEGVDKKKFEVVNPSTEEVITSVCEATEKDVDLAVAAARKAFETTWRQVTPQERGRLLLKLADLVEKNLDLLAAVESLDNGKSITMAKGDVGAVACCIRYYGGWADKIEGKTIDIAPDMFHYTREEPIGVCGQIIPWNFPLLMLAWKIGPALATGNTIVMKTAEQTPLSGLVFANLVKEAGFPAGVFNLISGFGKVAGAAISSHMDIDKVAFTGSTVVGRAIMKAAAASNLKKVTLELGGKSPNIVFADADIEQTISWVNFGIYFNHGQCCCAGTRIFVHESIYDKFLEAFKKRAQANKVGDPFDNETFQGPQVSQLQYDRIMGYIKSGKEEGATVEIGGERHGDKGYFIQPTIFSNVRSDMKIMQEEIFGPVCAISKFKDEDEVVSLGNNTSYGLAAAVHTRDLNTAIRVSSALKAGTVWVNCYNMLNHALPFGGFKESGLGRELGEEALKNYTQHKSVAIRLGGPFVTNFLHSPPEAKKPSGTTVARRTATTDRSSSAPAMSSLYNLEPQPTASAIIHTTLGEIQVELFAKQTPLTCRNFLQLSLDGYYDGTIFHRLVPNFILQGGDPTGTGNGGESIYDGGAFSGDLDPWPMDQRQGKNAGPTGINFKDEFHSRLKFNRRGLLGMANESRQDTNGSQFFFTLDKADELTGKNTMFGRVAGDTIYNLAKIGESEVEPGSERPLYAVKIQRIEILVNPFEDMKKRTRVATQAPAKAPAAKDKKKKRKGGKQLLSFGDEEGEDEEEPVFKKPKFDTRLIAEEPEGHPREPKPPKKKAPKPEKPAKELAIAAGDDTVPEVPDKPRSEPKQKSRESSPESSPEPEPPKKTALEKANEELAAIKASMRRTIHTEQPVKEREKTALESMIPDTSIRGRKRRPGGNNAISNEDSATLRMLKSFQSRLEKAPPEKEQLQAGDTKEKVDGAEDEAGEEAELCDLHFIANCQSCTAWDKQDKEESDDEGWMSHSLSFAADRLGKDLTNRRKAEEELVVIDPREKARTLKEEKRAERDARAGGSGRGLQLAHEAVMSAPNSRKRAAPGAAPMAQYPQRMQQPYMDNNVGVGDPMMRWNGAGDGTEFVDPTAHAANQYGLVPAQPQFGQPVPTPSNSLTRRPMNQALVPTNPRVNYDASVEPWTGFGDDSNALLQQNNGEGLVEQDNVEVLEEMAAKAKRESQSKRKQIPPFVQKLSSFLEERKNEDLIRWSEKGDSFIVLDEDEFAKTLIPELFKHNNYASFVRQLNMYGFHKRVGLSDNSMRASERKNKSPSEYYNPFFRRGHPNLLWLINKPKSGSKANKKGAKTPEGDGESDDDGGQEEASGQAQGAPSAPASRSLPATESPPLQKKEMAVIRDELTKVREQQKMILGAITQLQRNNNDLYNQAMMFQNQHDRHQNSINAILNFLANVFRKTLEDGSHQNVGDIISSMMTNQNNQASHQQGSVFDLGDFVQSQVDPTSSMGSTHKRARGLLPPIPNQNEGVKASRSPSAASTPYHAVGGQNPEMGHVTELLDPDTPPNLRQELEANPQERMMKIINDHNATNTSGMDLPEAAKLVANAPNTLNQDQQSKLVDLMSRQTSSPSSVSPTPAPAPTGKAPAAAPVQSGAPTGVPSSSGAGVAPPSLSPIMRSPTMQPPSLNQINANQIDLDQLQRLQSDQDAKIHELSEMLGPLSPSGHVPGLGDGNDAYFDPPNVDLDQYFDSNAFLNDANFGDGNDFNFGLDHHDAHNSLDASHQTRTGKDTPSPTGTEEIQRDDLGTDTLNQGNKRQRTS</sequence>
<evidence type="ECO:0000256" key="12">
    <source>
        <dbReference type="ARBA" id="ARBA00023125"/>
    </source>
</evidence>
<dbReference type="FunFam" id="3.40.605.10:FF:000026">
    <property type="entry name" value="Aldehyde dehydrogenase, putative"/>
    <property type="match status" value="1"/>
</dbReference>
<evidence type="ECO:0000313" key="26">
    <source>
        <dbReference type="EMBL" id="KAJ6439569.1"/>
    </source>
</evidence>
<comment type="function">
    <text evidence="20">PPIases accelerate the folding of proteins. It catalyzes the cis-trans isomerization of proline imidic peptide bonds in oligopeptides. Involved in pre-mRNA splicing.</text>
</comment>
<evidence type="ECO:0000256" key="10">
    <source>
        <dbReference type="ARBA" id="ARBA00023002"/>
    </source>
</evidence>
<evidence type="ECO:0000256" key="7">
    <source>
        <dbReference type="ARBA" id="ARBA00022490"/>
    </source>
</evidence>
<evidence type="ECO:0000256" key="17">
    <source>
        <dbReference type="ARBA" id="ARBA00038509"/>
    </source>
</evidence>
<dbReference type="InterPro" id="IPR036390">
    <property type="entry name" value="WH_DNA-bd_sf"/>
</dbReference>
<feature type="compositionally biased region" description="Acidic residues" evidence="24">
    <location>
        <begin position="764"/>
        <end position="773"/>
    </location>
</feature>
<feature type="compositionally biased region" description="Basic and acidic residues" evidence="24">
    <location>
        <begin position="826"/>
        <end position="842"/>
    </location>
</feature>
<dbReference type="EC" id="5.2.1.8" evidence="6"/>
<comment type="subunit">
    <text evidence="5">Associated with the spliceosome.</text>
</comment>
<feature type="compositionally biased region" description="Basic and acidic residues" evidence="24">
    <location>
        <begin position="774"/>
        <end position="812"/>
    </location>
</feature>
<dbReference type="InterPro" id="IPR016162">
    <property type="entry name" value="Ald_DH_N"/>
</dbReference>
<evidence type="ECO:0000256" key="23">
    <source>
        <dbReference type="RuleBase" id="RU004020"/>
    </source>
</evidence>
<evidence type="ECO:0000256" key="9">
    <source>
        <dbReference type="ARBA" id="ARBA00022728"/>
    </source>
</evidence>
<evidence type="ECO:0000313" key="27">
    <source>
        <dbReference type="Proteomes" id="UP001163105"/>
    </source>
</evidence>
<organism evidence="26 27">
    <name type="scientific">Purpureocillium lavendulum</name>
    <dbReference type="NCBI Taxonomy" id="1247861"/>
    <lineage>
        <taxon>Eukaryota</taxon>
        <taxon>Fungi</taxon>
        <taxon>Dikarya</taxon>
        <taxon>Ascomycota</taxon>
        <taxon>Pezizomycotina</taxon>
        <taxon>Sordariomycetes</taxon>
        <taxon>Hypocreomycetidae</taxon>
        <taxon>Hypocreales</taxon>
        <taxon>Ophiocordycipitaceae</taxon>
        <taxon>Purpureocillium</taxon>
    </lineage>
</organism>
<dbReference type="InterPro" id="IPR020892">
    <property type="entry name" value="Cyclophilin-type_PPIase_CS"/>
</dbReference>
<dbReference type="InterPro" id="IPR029000">
    <property type="entry name" value="Cyclophilin-like_dom_sf"/>
</dbReference>
<evidence type="ECO:0000256" key="2">
    <source>
        <dbReference type="ARBA" id="ARBA00004123"/>
    </source>
</evidence>
<proteinExistence type="inferred from homology"/>
<comment type="similarity">
    <text evidence="4 22">Belongs to the aldehyde dehydrogenase family.</text>
</comment>
<evidence type="ECO:0000256" key="8">
    <source>
        <dbReference type="ARBA" id="ARBA00022664"/>
    </source>
</evidence>
<dbReference type="Gene3D" id="2.40.100.10">
    <property type="entry name" value="Cyclophilin-like"/>
    <property type="match status" value="1"/>
</dbReference>
<feature type="region of interest" description="Disordered" evidence="24">
    <location>
        <begin position="1309"/>
        <end position="1368"/>
    </location>
</feature>
<dbReference type="GO" id="GO:0003755">
    <property type="term" value="F:peptidyl-prolyl cis-trans isomerase activity"/>
    <property type="evidence" value="ECO:0007669"/>
    <property type="project" value="UniProtKB-KW"/>
</dbReference>
<evidence type="ECO:0000256" key="13">
    <source>
        <dbReference type="ARBA" id="ARBA00023187"/>
    </source>
</evidence>
<dbReference type="InterPro" id="IPR036388">
    <property type="entry name" value="WH-like_DNA-bd_sf"/>
</dbReference>
<dbReference type="PRINTS" id="PR00153">
    <property type="entry name" value="CSAPPISMRASE"/>
</dbReference>
<dbReference type="Pfam" id="PF00160">
    <property type="entry name" value="Pro_isomerase"/>
    <property type="match status" value="1"/>
</dbReference>
<feature type="compositionally biased region" description="Acidic residues" evidence="24">
    <location>
        <begin position="1328"/>
        <end position="1338"/>
    </location>
</feature>
<dbReference type="GO" id="GO:0043565">
    <property type="term" value="F:sequence-specific DNA binding"/>
    <property type="evidence" value="ECO:0007669"/>
    <property type="project" value="InterPro"/>
</dbReference>
<gene>
    <name evidence="26" type="primary">ALDH</name>
    <name evidence="26" type="ORF">O9K51_07456</name>
</gene>
<dbReference type="InterPro" id="IPR029510">
    <property type="entry name" value="Ald_DH_CS_GLU"/>
</dbReference>
<feature type="compositionally biased region" description="Basic and acidic residues" evidence="24">
    <location>
        <begin position="875"/>
        <end position="888"/>
    </location>
</feature>
<keyword evidence="27" id="KW-1185">Reference proteome</keyword>
<reference evidence="26" key="1">
    <citation type="submission" date="2023-01" db="EMBL/GenBank/DDBJ databases">
        <title>The growth and conidiation of Purpureocillium lavendulum are regulated by nitrogen source and histone H3K14 acetylation.</title>
        <authorList>
            <person name="Tang P."/>
            <person name="Han J."/>
            <person name="Zhang C."/>
            <person name="Tang P."/>
            <person name="Qi F."/>
            <person name="Zhang K."/>
            <person name="Liang L."/>
        </authorList>
    </citation>
    <scope>NUCLEOTIDE SEQUENCE</scope>
    <source>
        <strain evidence="26">YMF1.00683</strain>
    </source>
</reference>
<feature type="compositionally biased region" description="Basic and acidic residues" evidence="24">
    <location>
        <begin position="850"/>
        <end position="862"/>
    </location>
</feature>
<keyword evidence="13" id="KW-0508">mRNA splicing</keyword>
<dbReference type="Pfam" id="PF00447">
    <property type="entry name" value="HSF_DNA-bind"/>
    <property type="match status" value="1"/>
</dbReference>
<feature type="region of interest" description="Disordered" evidence="24">
    <location>
        <begin position="502"/>
        <end position="531"/>
    </location>
</feature>
<dbReference type="GO" id="GO:0004029">
    <property type="term" value="F:aldehyde dehydrogenase (NAD+) activity"/>
    <property type="evidence" value="ECO:0007669"/>
    <property type="project" value="UniProtKB-EC"/>
</dbReference>
<dbReference type="InterPro" id="IPR016160">
    <property type="entry name" value="Ald_DH_CS_CYS"/>
</dbReference>
<dbReference type="Gene3D" id="3.40.309.10">
    <property type="entry name" value="Aldehyde Dehydrogenase, Chain A, domain 2"/>
    <property type="match status" value="1"/>
</dbReference>
<comment type="similarity">
    <text evidence="23">Belongs to the HSF family.</text>
</comment>
<evidence type="ECO:0000256" key="22">
    <source>
        <dbReference type="RuleBase" id="RU003345"/>
    </source>
</evidence>
<feature type="compositionally biased region" description="Low complexity" evidence="24">
    <location>
        <begin position="1339"/>
        <end position="1359"/>
    </location>
</feature>
<dbReference type="SUPFAM" id="SSF50891">
    <property type="entry name" value="Cyclophilin-like"/>
    <property type="match status" value="1"/>
</dbReference>
<evidence type="ECO:0000256" key="6">
    <source>
        <dbReference type="ARBA" id="ARBA00013194"/>
    </source>
</evidence>
<dbReference type="GO" id="GO:0003700">
    <property type="term" value="F:DNA-binding transcription factor activity"/>
    <property type="evidence" value="ECO:0007669"/>
    <property type="project" value="InterPro"/>
</dbReference>
<evidence type="ECO:0000256" key="16">
    <source>
        <dbReference type="ARBA" id="ARBA00024226"/>
    </source>
</evidence>
<keyword evidence="7" id="KW-0963">Cytoplasm</keyword>
<keyword evidence="15" id="KW-0539">Nucleus</keyword>
<dbReference type="PRINTS" id="PR00056">
    <property type="entry name" value="HSFDOMAIN"/>
</dbReference>
<accession>A0AB34FJJ8</accession>
<feature type="compositionally biased region" description="Low complexity" evidence="24">
    <location>
        <begin position="512"/>
        <end position="527"/>
    </location>
</feature>
<keyword evidence="14" id="KW-0413">Isomerase</keyword>
<name>A0AB34FJJ8_9HYPO</name>
<dbReference type="SUPFAM" id="SSF46785">
    <property type="entry name" value="Winged helix' DNA-binding domain"/>
    <property type="match status" value="1"/>
</dbReference>
<evidence type="ECO:0000256" key="5">
    <source>
        <dbReference type="ARBA" id="ARBA00011524"/>
    </source>
</evidence>
<feature type="region of interest" description="Disordered" evidence="24">
    <location>
        <begin position="734"/>
        <end position="956"/>
    </location>
</feature>
<feature type="region of interest" description="Disordered" evidence="24">
    <location>
        <begin position="1027"/>
        <end position="1046"/>
    </location>
</feature>
<dbReference type="SUPFAM" id="SSF53720">
    <property type="entry name" value="ALDH-like"/>
    <property type="match status" value="1"/>
</dbReference>
<evidence type="ECO:0000256" key="20">
    <source>
        <dbReference type="ARBA" id="ARBA00055615"/>
    </source>
</evidence>
<feature type="compositionally biased region" description="Basic and acidic residues" evidence="24">
    <location>
        <begin position="928"/>
        <end position="950"/>
    </location>
</feature>
<dbReference type="Proteomes" id="UP001163105">
    <property type="component" value="Unassembled WGS sequence"/>
</dbReference>
<evidence type="ECO:0000256" key="4">
    <source>
        <dbReference type="ARBA" id="ARBA00009986"/>
    </source>
</evidence>
<evidence type="ECO:0000256" key="15">
    <source>
        <dbReference type="ARBA" id="ARBA00023242"/>
    </source>
</evidence>
<feature type="compositionally biased region" description="Polar residues" evidence="24">
    <location>
        <begin position="1750"/>
        <end position="1769"/>
    </location>
</feature>
<dbReference type="InterPro" id="IPR002130">
    <property type="entry name" value="Cyclophilin-type_PPIase_dom"/>
</dbReference>
<dbReference type="InterPro" id="IPR016161">
    <property type="entry name" value="Ald_DH/histidinol_DH"/>
</dbReference>
<evidence type="ECO:0000256" key="18">
    <source>
        <dbReference type="ARBA" id="ARBA00044146"/>
    </source>
</evidence>
<feature type="region of interest" description="Disordered" evidence="24">
    <location>
        <begin position="1748"/>
        <end position="1791"/>
    </location>
</feature>
<dbReference type="EC" id="1.2.1.3" evidence="16"/>
<dbReference type="GO" id="GO:0005681">
    <property type="term" value="C:spliceosomal complex"/>
    <property type="evidence" value="ECO:0007669"/>
    <property type="project" value="UniProtKB-KW"/>
</dbReference>
<comment type="subcellular location">
    <subcellularLocation>
        <location evidence="3">Cytoplasm</location>
    </subcellularLocation>
    <subcellularLocation>
        <location evidence="2">Nucleus</location>
    </subcellularLocation>
</comment>
<feature type="domain" description="PPIase cyclophilin-type" evidence="25">
    <location>
        <begin position="547"/>
        <end position="722"/>
    </location>
</feature>
<feature type="compositionally biased region" description="Low complexity" evidence="24">
    <location>
        <begin position="1599"/>
        <end position="1646"/>
    </location>
</feature>
<dbReference type="Gene3D" id="1.10.10.10">
    <property type="entry name" value="Winged helix-like DNA-binding domain superfamily/Winged helix DNA-binding domain"/>
    <property type="match status" value="1"/>
</dbReference>
<dbReference type="FunFam" id="1.10.10.10:FF:000173">
    <property type="entry name" value="Heat shock transcription factor Hsf1"/>
    <property type="match status" value="1"/>
</dbReference>
<feature type="compositionally biased region" description="Basic and acidic residues" evidence="24">
    <location>
        <begin position="1027"/>
        <end position="1038"/>
    </location>
</feature>
<dbReference type="InterPro" id="IPR016163">
    <property type="entry name" value="Ald_DH_C"/>
</dbReference>
<dbReference type="PROSITE" id="PS50072">
    <property type="entry name" value="CSA_PPIASE_2"/>
    <property type="match status" value="1"/>
</dbReference>
<evidence type="ECO:0000256" key="14">
    <source>
        <dbReference type="ARBA" id="ARBA00023235"/>
    </source>
</evidence>
<evidence type="ECO:0000259" key="25">
    <source>
        <dbReference type="PROSITE" id="PS50072"/>
    </source>
</evidence>
<dbReference type="FunFam" id="3.40.605.10:FF:000050">
    <property type="entry name" value="Aldehyde dehydrogenase, mitochondrial"/>
    <property type="match status" value="1"/>
</dbReference>
<keyword evidence="12" id="KW-0238">DNA-binding</keyword>
<dbReference type="GO" id="GO:0019413">
    <property type="term" value="P:acetate biosynthetic process"/>
    <property type="evidence" value="ECO:0007669"/>
    <property type="project" value="UniProtKB-ARBA"/>
</dbReference>
<evidence type="ECO:0000256" key="21">
    <source>
        <dbReference type="PROSITE-ProRule" id="PRU10007"/>
    </source>
</evidence>
<dbReference type="SMART" id="SM00415">
    <property type="entry name" value="HSF"/>
    <property type="match status" value="1"/>
</dbReference>
<dbReference type="CDD" id="cd01925">
    <property type="entry name" value="cyclophilin_CeCYP16-like"/>
    <property type="match status" value="1"/>
</dbReference>
<dbReference type="InterPro" id="IPR000232">
    <property type="entry name" value="HSF_DNA-bd"/>
</dbReference>
<dbReference type="FunFam" id="2.40.100.10:FF:000034">
    <property type="entry name" value="Peptidyl-prolyl isomerase CWC27 protein"/>
    <property type="match status" value="1"/>
</dbReference>
<dbReference type="FunFam" id="3.40.309.10:FF:000001">
    <property type="entry name" value="Mitochondrial aldehyde dehydrogenase 2"/>
    <property type="match status" value="1"/>
</dbReference>
<dbReference type="Gene3D" id="3.40.605.10">
    <property type="entry name" value="Aldehyde Dehydrogenase, Chain A, domain 1"/>
    <property type="match status" value="1"/>
</dbReference>
<dbReference type="GO" id="GO:0005737">
    <property type="term" value="C:cytoplasm"/>
    <property type="evidence" value="ECO:0007669"/>
    <property type="project" value="UniProtKB-SubCell"/>
</dbReference>
<keyword evidence="10 22" id="KW-0560">Oxidoreductase</keyword>
<comment type="catalytic activity">
    <reaction evidence="19">
        <text>an aldehyde + NAD(+) + H2O = a carboxylate + NADH + 2 H(+)</text>
        <dbReference type="Rhea" id="RHEA:16185"/>
        <dbReference type="ChEBI" id="CHEBI:15377"/>
        <dbReference type="ChEBI" id="CHEBI:15378"/>
        <dbReference type="ChEBI" id="CHEBI:17478"/>
        <dbReference type="ChEBI" id="CHEBI:29067"/>
        <dbReference type="ChEBI" id="CHEBI:57540"/>
        <dbReference type="ChEBI" id="CHEBI:57945"/>
        <dbReference type="EC" id="1.2.1.3"/>
    </reaction>
</comment>
<dbReference type="InterPro" id="IPR015590">
    <property type="entry name" value="Aldehyde_DH_dom"/>
</dbReference>
<dbReference type="GO" id="GO:0006457">
    <property type="term" value="P:protein folding"/>
    <property type="evidence" value="ECO:0007669"/>
    <property type="project" value="InterPro"/>
</dbReference>
<evidence type="ECO:0000256" key="11">
    <source>
        <dbReference type="ARBA" id="ARBA00023110"/>
    </source>
</evidence>
<feature type="region of interest" description="Disordered" evidence="24">
    <location>
        <begin position="1476"/>
        <end position="1525"/>
    </location>
</feature>
<keyword evidence="9" id="KW-0747">Spliceosome</keyword>
<dbReference type="Pfam" id="PF00171">
    <property type="entry name" value="Aldedh"/>
    <property type="match status" value="1"/>
</dbReference>
<comment type="caution">
    <text evidence="26">The sequence shown here is derived from an EMBL/GenBank/DDBJ whole genome shotgun (WGS) entry which is preliminary data.</text>
</comment>
<dbReference type="EMBL" id="JAQHRD010000006">
    <property type="protein sequence ID" value="KAJ6439569.1"/>
    <property type="molecule type" value="Genomic_DNA"/>
</dbReference>